<dbReference type="OrthoDB" id="9812287at2"/>
<gene>
    <name evidence="1" type="ORF">THII_0789</name>
</gene>
<dbReference type="PANTHER" id="PTHR41317:SF1">
    <property type="entry name" value="PD-(D_E)XK NUCLEASE FAMILY TRANSPOSASE"/>
    <property type="match status" value="1"/>
</dbReference>
<proteinExistence type="predicted"/>
<organism evidence="1 2">
    <name type="scientific">Thioploca ingrica</name>
    <dbReference type="NCBI Taxonomy" id="40754"/>
    <lineage>
        <taxon>Bacteria</taxon>
        <taxon>Pseudomonadati</taxon>
        <taxon>Pseudomonadota</taxon>
        <taxon>Gammaproteobacteria</taxon>
        <taxon>Thiotrichales</taxon>
        <taxon>Thiotrichaceae</taxon>
        <taxon>Thioploca</taxon>
    </lineage>
</organism>
<reference evidence="1 2" key="1">
    <citation type="journal article" date="2014" name="ISME J.">
        <title>Ecophysiology of Thioploca ingrica as revealed by the complete genome sequence supplemented with proteomic evidence.</title>
        <authorList>
            <person name="Kojima H."/>
            <person name="Ogura Y."/>
            <person name="Yamamoto N."/>
            <person name="Togashi T."/>
            <person name="Mori H."/>
            <person name="Watanabe T."/>
            <person name="Nemoto F."/>
            <person name="Kurokawa K."/>
            <person name="Hayashi T."/>
            <person name="Fukui M."/>
        </authorList>
    </citation>
    <scope>NUCLEOTIDE SEQUENCE [LARGE SCALE GENOMIC DNA]</scope>
</reference>
<dbReference type="Proteomes" id="UP000031623">
    <property type="component" value="Chromosome"/>
</dbReference>
<evidence type="ECO:0000313" key="1">
    <source>
        <dbReference type="EMBL" id="BAP55086.1"/>
    </source>
</evidence>
<dbReference type="EMBL" id="AP014633">
    <property type="protein sequence ID" value="BAP55086.1"/>
    <property type="molecule type" value="Genomic_DNA"/>
</dbReference>
<dbReference type="STRING" id="40754.THII_0789"/>
<evidence type="ECO:0000313" key="2">
    <source>
        <dbReference type="Proteomes" id="UP000031623"/>
    </source>
</evidence>
<dbReference type="InterPro" id="IPR010106">
    <property type="entry name" value="RpnA"/>
</dbReference>
<dbReference type="NCBIfam" id="TIGR01784">
    <property type="entry name" value="T_den_put_tspse"/>
    <property type="match status" value="1"/>
</dbReference>
<protein>
    <recommendedName>
        <fullName evidence="3">Transposase</fullName>
    </recommendedName>
</protein>
<sequence length="280" mass="32913">MKFVNPKNDVAFKKIFGDEQHKEILIAFLNAVLELEGMKTIQDVQILNPWQAPKLEFLKYTLLDIKAIDQRGVHFIVEMQVENVAGLRKRFQYYLAKSYSSQIERGTDYPRLNQVIFIGILDFEEFNSSHYLSRHLLLNRETHEQELQDFEFNFIELPKFTKTEPELETALEKWVYFLKYASDLEVIPAHVENMPLRQAYEVANCFGWSREELEVYEYWGIKAQDERGAVQLALQQGLQQGIEIEQLEIAQRMLADGMNPEMVTKYTQLPIEVVKNLLKK</sequence>
<evidence type="ECO:0008006" key="3">
    <source>
        <dbReference type="Google" id="ProtNLM"/>
    </source>
</evidence>
<dbReference type="Pfam" id="PF12784">
    <property type="entry name" value="PDDEXK_2"/>
    <property type="match status" value="1"/>
</dbReference>
<dbReference type="PANTHER" id="PTHR41317">
    <property type="entry name" value="PD-(D_E)XK NUCLEASE FAMILY TRANSPOSASE"/>
    <property type="match status" value="1"/>
</dbReference>
<accession>A0A090BUG9</accession>
<dbReference type="AlphaFoldDB" id="A0A090BUG9"/>
<dbReference type="KEGG" id="tig:THII_0789"/>
<dbReference type="HOGENOM" id="CLU_057504_1_1_6"/>
<name>A0A090BUG9_9GAMM</name>
<keyword evidence="2" id="KW-1185">Reference proteome</keyword>